<protein>
    <submittedName>
        <fullName evidence="2">Uncharacterized protein</fullName>
    </submittedName>
</protein>
<keyword evidence="1" id="KW-1133">Transmembrane helix</keyword>
<dbReference type="RefSeq" id="WP_139067284.1">
    <property type="nucleotide sequence ID" value="NZ_CP040812.1"/>
</dbReference>
<evidence type="ECO:0000256" key="1">
    <source>
        <dbReference type="SAM" id="Phobius"/>
    </source>
</evidence>
<feature type="transmembrane region" description="Helical" evidence="1">
    <location>
        <begin position="15"/>
        <end position="33"/>
    </location>
</feature>
<gene>
    <name evidence="2" type="ORF">FHG64_15680</name>
</gene>
<dbReference type="EMBL" id="CP040812">
    <property type="protein sequence ID" value="QCY70715.1"/>
    <property type="molecule type" value="Genomic_DNA"/>
</dbReference>
<organism evidence="2 3">
    <name type="scientific">Antarcticibacterium flavum</name>
    <dbReference type="NCBI Taxonomy" id="2058175"/>
    <lineage>
        <taxon>Bacteria</taxon>
        <taxon>Pseudomonadati</taxon>
        <taxon>Bacteroidota</taxon>
        <taxon>Flavobacteriia</taxon>
        <taxon>Flavobacteriales</taxon>
        <taxon>Flavobacteriaceae</taxon>
        <taxon>Antarcticibacterium</taxon>
    </lineage>
</organism>
<keyword evidence="1" id="KW-0812">Transmembrane</keyword>
<keyword evidence="1" id="KW-0472">Membrane</keyword>
<name>A0A5B7X6J1_9FLAO</name>
<dbReference type="KEGG" id="afla:FHG64_15680"/>
<dbReference type="OrthoDB" id="1445165at2"/>
<sequence>MPSIIKEPNFFRENYFTVFGAVWLFIGGAVVLIDTGMILGYLYLIIAVVYFGVGYFKRHQKKAYIEWNDEKLVFNDWFQSPVEYSLSSIDAIIVSGQNLTIKSGAANGTMVDLKGYKEEDIQFLQDDLNQFISAGKTLPA</sequence>
<dbReference type="Proteomes" id="UP000309016">
    <property type="component" value="Chromosome"/>
</dbReference>
<proteinExistence type="predicted"/>
<dbReference type="AlphaFoldDB" id="A0A5B7X6J1"/>
<evidence type="ECO:0000313" key="3">
    <source>
        <dbReference type="Proteomes" id="UP000309016"/>
    </source>
</evidence>
<keyword evidence="3" id="KW-1185">Reference proteome</keyword>
<accession>A0A5B7X6J1</accession>
<evidence type="ECO:0000313" key="2">
    <source>
        <dbReference type="EMBL" id="QCY70715.1"/>
    </source>
</evidence>
<reference evidence="2 3" key="1">
    <citation type="submission" date="2019-06" db="EMBL/GenBank/DDBJ databases">
        <title>Complete genome sequence of Antarcticibacterium flavum KCTC 52984T from an Antarctic marine sediment.</title>
        <authorList>
            <person name="Lee Y.M."/>
            <person name="Shin S.C."/>
        </authorList>
    </citation>
    <scope>NUCLEOTIDE SEQUENCE [LARGE SCALE GENOMIC DNA]</scope>
    <source>
        <strain evidence="2 3">KCTC 52984</strain>
    </source>
</reference>
<feature type="transmembrane region" description="Helical" evidence="1">
    <location>
        <begin position="39"/>
        <end position="56"/>
    </location>
</feature>